<sequence>MIKKKTKVSLLSAIGLSILMGLSTVGPSYAEYQPRRVSGPERYRTSMESADYMESEILVFASGNEFADALSSVNICNRFDAKLVLVRGSEDMSSYVSNGGFKKVYIIGGQNSIPESFVSRLEPTGVEVKRLYGSNRYLTNISTLKEAGYDHVGVANGRMYPDALSASRFIKEKEIGLALVEADDTKISSDIEASVDYVFGGENSVSINEGIRISGKDRYDTSAKIAQMTDAANMVLVSGDNFADALSSVNIANAREADVVLAPRHKDPRIMDMASYADEIFVVGGQGAVSDERVKLALEGVEPEDPARDIASLGKYTIVNEGGKNFIKNNSTSEYLKYNSKTEGMVKIGNKKYVLAGDGSIRNGWISMFGKKYYSTMPNGLVRGWNYIDGANRYFSPESYEMYRNGVFTTGPHCYWFADNGAVRTGAKRTGRPAKYVRWSAPTNNEIKIDNEWINRSDSAQRFKSQKVANFAAKYDYLPYRWIGTNLKNGQGVYCCGLPYAAYKEFGVLIPGPEIIRNLNSERGYIMVRLQYQMANQYGFKYVPRNWNNLFGGDLLYCSSGSNIYNHAMIYLGRNGGRPMIIHSAGPNGLAIETTGVIGAWGCRFLPNALRYNQ</sequence>
<dbReference type="GO" id="GO:0008234">
    <property type="term" value="F:cysteine-type peptidase activity"/>
    <property type="evidence" value="ECO:0007669"/>
    <property type="project" value="UniProtKB-KW"/>
</dbReference>
<dbReference type="Pfam" id="PF04122">
    <property type="entry name" value="CW_binding_2"/>
    <property type="match status" value="3"/>
</dbReference>
<feature type="domain" description="NlpC/P60" evidence="6">
    <location>
        <begin position="462"/>
        <end position="613"/>
    </location>
</feature>
<dbReference type="EC" id="3.5.1.28" evidence="8"/>
<evidence type="ECO:0000313" key="10">
    <source>
        <dbReference type="Proteomes" id="UP000255101"/>
    </source>
</evidence>
<evidence type="ECO:0000256" key="2">
    <source>
        <dbReference type="ARBA" id="ARBA00022670"/>
    </source>
</evidence>
<evidence type="ECO:0000313" key="9">
    <source>
        <dbReference type="Proteomes" id="UP000070326"/>
    </source>
</evidence>
<dbReference type="EMBL" id="LSQZ01000064">
    <property type="protein sequence ID" value="KXI11791.1"/>
    <property type="molecule type" value="Genomic_DNA"/>
</dbReference>
<dbReference type="GO" id="GO:0008745">
    <property type="term" value="F:N-acetylmuramoyl-L-alanine amidase activity"/>
    <property type="evidence" value="ECO:0007669"/>
    <property type="project" value="UniProtKB-EC"/>
</dbReference>
<dbReference type="Gene3D" id="3.90.1720.10">
    <property type="entry name" value="endopeptidase domain like (from Nostoc punctiforme)"/>
    <property type="match status" value="1"/>
</dbReference>
<keyword evidence="3 8" id="KW-0378">Hydrolase</keyword>
<feature type="chain" id="PRO_5014530424" evidence="5">
    <location>
        <begin position="31"/>
        <end position="614"/>
    </location>
</feature>
<dbReference type="PROSITE" id="PS51935">
    <property type="entry name" value="NLPC_P60"/>
    <property type="match status" value="1"/>
</dbReference>
<evidence type="ECO:0000256" key="3">
    <source>
        <dbReference type="ARBA" id="ARBA00022801"/>
    </source>
</evidence>
<dbReference type="eggNOG" id="COG2247">
    <property type="taxonomic scope" value="Bacteria"/>
</dbReference>
<dbReference type="PANTHER" id="PTHR30032">
    <property type="entry name" value="N-ACETYLMURAMOYL-L-ALANINE AMIDASE-RELATED"/>
    <property type="match status" value="1"/>
</dbReference>
<feature type="signal peptide" evidence="5">
    <location>
        <begin position="1"/>
        <end position="30"/>
    </location>
</feature>
<dbReference type="PATRIC" id="fig|1261.3.peg.1802"/>
<evidence type="ECO:0000259" key="6">
    <source>
        <dbReference type="PROSITE" id="PS51935"/>
    </source>
</evidence>
<dbReference type="EMBL" id="UGTB01000004">
    <property type="protein sequence ID" value="SUB61670.1"/>
    <property type="molecule type" value="Genomic_DNA"/>
</dbReference>
<dbReference type="Gene3D" id="2.10.270.10">
    <property type="entry name" value="Cholin Binding"/>
    <property type="match status" value="1"/>
</dbReference>
<dbReference type="GO" id="GO:0006508">
    <property type="term" value="P:proteolysis"/>
    <property type="evidence" value="ECO:0007669"/>
    <property type="project" value="UniProtKB-KW"/>
</dbReference>
<keyword evidence="5" id="KW-0732">Signal</keyword>
<name>A0A135YR26_9FIRM</name>
<reference evidence="8 10" key="2">
    <citation type="submission" date="2018-06" db="EMBL/GenBank/DDBJ databases">
        <authorList>
            <consortium name="Pathogen Informatics"/>
            <person name="Doyle S."/>
        </authorList>
    </citation>
    <scope>NUCLEOTIDE SEQUENCE [LARGE SCALE GENOMIC DNA]</scope>
    <source>
        <strain evidence="8 10">NCTC11460</strain>
    </source>
</reference>
<dbReference type="SUPFAM" id="SSF69360">
    <property type="entry name" value="Cell wall binding repeat"/>
    <property type="match status" value="1"/>
</dbReference>
<dbReference type="SUPFAM" id="SSF54001">
    <property type="entry name" value="Cysteine proteinases"/>
    <property type="match status" value="1"/>
</dbReference>
<proteinExistence type="inferred from homology"/>
<keyword evidence="4" id="KW-0788">Thiol protease</keyword>
<dbReference type="RefSeq" id="WP_002846632.1">
    <property type="nucleotide sequence ID" value="NZ_CAMPYD010000004.1"/>
</dbReference>
<dbReference type="STRING" id="1261.HMPREF3195_01284"/>
<evidence type="ECO:0000256" key="4">
    <source>
        <dbReference type="ARBA" id="ARBA00022807"/>
    </source>
</evidence>
<dbReference type="InterPro" id="IPR038765">
    <property type="entry name" value="Papain-like_cys_pep_sf"/>
</dbReference>
<evidence type="ECO:0000256" key="5">
    <source>
        <dbReference type="SAM" id="SignalP"/>
    </source>
</evidence>
<protein>
    <submittedName>
        <fullName evidence="8">N-acetylmuramoyl-L-alanine amidase LytC</fullName>
        <ecNumber evidence="8">3.5.1.28</ecNumber>
    </submittedName>
    <submittedName>
        <fullName evidence="7">Putative cell wall binding repeat 2</fullName>
    </submittedName>
</protein>
<evidence type="ECO:0000313" key="8">
    <source>
        <dbReference type="EMBL" id="SUB61670.1"/>
    </source>
</evidence>
<dbReference type="InterPro" id="IPR007253">
    <property type="entry name" value="Cell_wall-bd_2"/>
</dbReference>
<dbReference type="Pfam" id="PF00877">
    <property type="entry name" value="NLPC_P60"/>
    <property type="match status" value="1"/>
</dbReference>
<dbReference type="GeneID" id="79842926"/>
<reference evidence="7 9" key="1">
    <citation type="submission" date="2016-02" db="EMBL/GenBank/DDBJ databases">
        <authorList>
            <person name="Wen L."/>
            <person name="He K."/>
            <person name="Yang H."/>
        </authorList>
    </citation>
    <scope>NUCLEOTIDE SEQUENCE [LARGE SCALE GENOMIC DNA]</scope>
    <source>
        <strain evidence="7 9">MJR8628A</strain>
    </source>
</reference>
<dbReference type="Proteomes" id="UP000070326">
    <property type="component" value="Unassembled WGS sequence"/>
</dbReference>
<evidence type="ECO:0000256" key="1">
    <source>
        <dbReference type="ARBA" id="ARBA00007074"/>
    </source>
</evidence>
<gene>
    <name evidence="8" type="primary">lytC_27</name>
    <name evidence="7" type="ORF">HMPREF3195_01284</name>
    <name evidence="8" type="ORF">NCTC11460_01615</name>
</gene>
<comment type="similarity">
    <text evidence="1">Belongs to the peptidase C40 family.</text>
</comment>
<accession>A0A135YR26</accession>
<dbReference type="Proteomes" id="UP000255101">
    <property type="component" value="Unassembled WGS sequence"/>
</dbReference>
<keyword evidence="2" id="KW-0645">Protease</keyword>
<dbReference type="InterPro" id="IPR000064">
    <property type="entry name" value="NLP_P60_dom"/>
</dbReference>
<dbReference type="AlphaFoldDB" id="A0A135YR26"/>
<organism evidence="7 9">
    <name type="scientific">Peptostreptococcus anaerobius</name>
    <dbReference type="NCBI Taxonomy" id="1261"/>
    <lineage>
        <taxon>Bacteria</taxon>
        <taxon>Bacillati</taxon>
        <taxon>Bacillota</taxon>
        <taxon>Clostridia</taxon>
        <taxon>Peptostreptococcales</taxon>
        <taxon>Peptostreptococcaceae</taxon>
        <taxon>Peptostreptococcus</taxon>
    </lineage>
</organism>
<dbReference type="PANTHER" id="PTHR30032:SF8">
    <property type="entry name" value="GERMINATION-SPECIFIC N-ACETYLMURAMOYL-L-ALANINE AMIDASE"/>
    <property type="match status" value="1"/>
</dbReference>
<evidence type="ECO:0000313" key="7">
    <source>
        <dbReference type="EMBL" id="KXI11791.1"/>
    </source>
</evidence>
<dbReference type="InterPro" id="IPR051922">
    <property type="entry name" value="Bact_Sporulation_Assoc"/>
</dbReference>
<dbReference type="Gene3D" id="3.40.50.12090">
    <property type="match status" value="2"/>
</dbReference>